<evidence type="ECO:0000259" key="4">
    <source>
        <dbReference type="Pfam" id="PF01551"/>
    </source>
</evidence>
<comment type="caution">
    <text evidence="5">The sequence shown here is derived from an EMBL/GenBank/DDBJ whole genome shotgun (WGS) entry which is preliminary data.</text>
</comment>
<evidence type="ECO:0000256" key="1">
    <source>
        <dbReference type="SAM" id="Coils"/>
    </source>
</evidence>
<protein>
    <submittedName>
        <fullName evidence="5">Peptidase</fullName>
    </submittedName>
</protein>
<dbReference type="PANTHER" id="PTHR21666">
    <property type="entry name" value="PEPTIDASE-RELATED"/>
    <property type="match status" value="1"/>
</dbReference>
<dbReference type="PANTHER" id="PTHR21666:SF270">
    <property type="entry name" value="MUREIN HYDROLASE ACTIVATOR ENVC"/>
    <property type="match status" value="1"/>
</dbReference>
<organism evidence="5 6">
    <name type="scientific">Corticimicrobacter populi</name>
    <dbReference type="NCBI Taxonomy" id="2175229"/>
    <lineage>
        <taxon>Bacteria</taxon>
        <taxon>Pseudomonadati</taxon>
        <taxon>Pseudomonadota</taxon>
        <taxon>Betaproteobacteria</taxon>
        <taxon>Burkholderiales</taxon>
        <taxon>Alcaligenaceae</taxon>
        <taxon>Corticimicrobacter</taxon>
    </lineage>
</organism>
<evidence type="ECO:0000313" key="6">
    <source>
        <dbReference type="Proteomes" id="UP000245212"/>
    </source>
</evidence>
<feature type="compositionally biased region" description="Basic and acidic residues" evidence="2">
    <location>
        <begin position="303"/>
        <end position="316"/>
    </location>
</feature>
<evidence type="ECO:0000256" key="2">
    <source>
        <dbReference type="SAM" id="MobiDB-lite"/>
    </source>
</evidence>
<feature type="compositionally biased region" description="Low complexity" evidence="2">
    <location>
        <begin position="317"/>
        <end position="326"/>
    </location>
</feature>
<dbReference type="AlphaFoldDB" id="A0A2V1K188"/>
<feature type="signal peptide" evidence="3">
    <location>
        <begin position="1"/>
        <end position="25"/>
    </location>
</feature>
<dbReference type="Pfam" id="PF01551">
    <property type="entry name" value="Peptidase_M23"/>
    <property type="match status" value="1"/>
</dbReference>
<proteinExistence type="predicted"/>
<dbReference type="InterPro" id="IPR050570">
    <property type="entry name" value="Cell_wall_metabolism_enzyme"/>
</dbReference>
<dbReference type="Proteomes" id="UP000245212">
    <property type="component" value="Unassembled WGS sequence"/>
</dbReference>
<evidence type="ECO:0000256" key="3">
    <source>
        <dbReference type="SAM" id="SignalP"/>
    </source>
</evidence>
<dbReference type="EMBL" id="QETA01000002">
    <property type="protein sequence ID" value="PWF23856.1"/>
    <property type="molecule type" value="Genomic_DNA"/>
</dbReference>
<keyword evidence="1" id="KW-0175">Coiled coil</keyword>
<dbReference type="RefSeq" id="WP_109061134.1">
    <property type="nucleotide sequence ID" value="NZ_QETA01000002.1"/>
</dbReference>
<dbReference type="SUPFAM" id="SSF51261">
    <property type="entry name" value="Duplicated hybrid motif"/>
    <property type="match status" value="1"/>
</dbReference>
<feature type="coiled-coil region" evidence="1">
    <location>
        <begin position="174"/>
        <end position="208"/>
    </location>
</feature>
<keyword evidence="3" id="KW-0732">Signal</keyword>
<reference evidence="6" key="1">
    <citation type="submission" date="2018-05" db="EMBL/GenBank/DDBJ databases">
        <authorList>
            <person name="Li Y."/>
        </authorList>
    </citation>
    <scope>NUCLEOTIDE SEQUENCE [LARGE SCALE GENOMIC DNA]</scope>
    <source>
        <strain evidence="6">3d-2-2</strain>
    </source>
</reference>
<gene>
    <name evidence="5" type="ORF">DD235_05820</name>
</gene>
<accession>A0A2V1K188</accession>
<feature type="coiled-coil region" evidence="1">
    <location>
        <begin position="35"/>
        <end position="104"/>
    </location>
</feature>
<sequence length="519" mass="56953">MQLQACVRAVCLALAGVVVTSAALAQEGGNLSQRQQAASQERTELRQRLEKLQKDIDGREQDRRAAAEQLRASEQTISTVSRRLHELREQQDAVRAELTRLESETGQLTQARQIAQQALAAQLRSQYASQMSPWVAALSGDDPQQIGRHLGYMEYLASARADNVAVLQSTLDRLQAVQVETTGKQQELVALEQETLQQQETLQAQRRERASVVARIEGQLQAQRAEAGRLGQDEARLGRVIRDLDALLKEQAEAARRAEATRRAEAARRAAEEARRAETARRAAEAERQAETARRAQAAQEQARAERERLAQEEARGQAAAQASSAERAEARRQAALAQAERERIEREQARQVAPARADDAAGRQTEVAAGQAEPEQPTAVPERSASSARFATLRGRLPWPVRGQVQGRFGMPRPDGGVWRGVLLRAAEGTPIAAVAAGTVVYANWLRGFGNLIIVDHGEQYLSVYAYNQSLLRQVGDQVRTGDRIAEAGATGGLADSGLYFEIRHQGNPVDPVPWLAR</sequence>
<dbReference type="Gene3D" id="2.70.70.10">
    <property type="entry name" value="Glucose Permease (Domain IIA)"/>
    <property type="match status" value="1"/>
</dbReference>
<feature type="chain" id="PRO_5016167746" evidence="3">
    <location>
        <begin position="26"/>
        <end position="519"/>
    </location>
</feature>
<feature type="compositionally biased region" description="Basic and acidic residues" evidence="2">
    <location>
        <begin position="340"/>
        <end position="350"/>
    </location>
</feature>
<evidence type="ECO:0000313" key="5">
    <source>
        <dbReference type="EMBL" id="PWF23856.1"/>
    </source>
</evidence>
<dbReference type="GO" id="GO:0004222">
    <property type="term" value="F:metalloendopeptidase activity"/>
    <property type="evidence" value="ECO:0007669"/>
    <property type="project" value="TreeGrafter"/>
</dbReference>
<feature type="region of interest" description="Disordered" evidence="2">
    <location>
        <begin position="266"/>
        <end position="388"/>
    </location>
</feature>
<dbReference type="InterPro" id="IPR016047">
    <property type="entry name" value="M23ase_b-sheet_dom"/>
</dbReference>
<dbReference type="InterPro" id="IPR011055">
    <property type="entry name" value="Dup_hybrid_motif"/>
</dbReference>
<feature type="domain" description="M23ase beta-sheet core" evidence="4">
    <location>
        <begin position="420"/>
        <end position="513"/>
    </location>
</feature>
<keyword evidence="6" id="KW-1185">Reference proteome</keyword>
<name>A0A2V1K188_9BURK</name>
<dbReference type="CDD" id="cd12797">
    <property type="entry name" value="M23_peptidase"/>
    <property type="match status" value="1"/>
</dbReference>
<feature type="compositionally biased region" description="Basic and acidic residues" evidence="2">
    <location>
        <begin position="266"/>
        <end position="294"/>
    </location>
</feature>
<dbReference type="FunFam" id="2.70.70.10:FF:000003">
    <property type="entry name" value="Murein hydrolase activator EnvC"/>
    <property type="match status" value="1"/>
</dbReference>